<dbReference type="InterPro" id="IPR011990">
    <property type="entry name" value="TPR-like_helical_dom_sf"/>
</dbReference>
<evidence type="ECO:0000256" key="1">
    <source>
        <dbReference type="SAM" id="SignalP"/>
    </source>
</evidence>
<dbReference type="EMBL" id="JBHTMU010000028">
    <property type="protein sequence ID" value="MFD1343667.1"/>
    <property type="molecule type" value="Genomic_DNA"/>
</dbReference>
<name>A0ABW3ZLM0_9RHOB</name>
<comment type="caution">
    <text evidence="2">The sequence shown here is derived from an EMBL/GenBank/DDBJ whole genome shotgun (WGS) entry which is preliminary data.</text>
</comment>
<dbReference type="Gene3D" id="1.25.40.10">
    <property type="entry name" value="Tetratricopeptide repeat domain"/>
    <property type="match status" value="1"/>
</dbReference>
<keyword evidence="1" id="KW-0732">Signal</keyword>
<dbReference type="RefSeq" id="WP_386804812.1">
    <property type="nucleotide sequence ID" value="NZ_JBHTMU010000028.1"/>
</dbReference>
<keyword evidence="3" id="KW-1185">Reference proteome</keyword>
<gene>
    <name evidence="2" type="ORF">ACFQ4E_14655</name>
</gene>
<accession>A0ABW3ZLM0</accession>
<proteinExistence type="predicted"/>
<protein>
    <submittedName>
        <fullName evidence="2">Tetratricopeptide repeat protein</fullName>
    </submittedName>
</protein>
<evidence type="ECO:0000313" key="2">
    <source>
        <dbReference type="EMBL" id="MFD1343667.1"/>
    </source>
</evidence>
<feature type="signal peptide" evidence="1">
    <location>
        <begin position="1"/>
        <end position="16"/>
    </location>
</feature>
<sequence>MMRLFALLLVPLPAFAECPAAPDHSEAFDALLARVQDAPTEMAARAVTGEMWALWRDAPDEAAQSLLDEGIRARESYNYLRALELFDRLVDYCPDYAEGYNQRAFVSFLREDFAAALPDLDATLDLAPRHVAALAGKALTLIGLGRDAEGQRVLREALNLNPWLSERYLLREPPGEKL</sequence>
<dbReference type="SUPFAM" id="SSF48452">
    <property type="entry name" value="TPR-like"/>
    <property type="match status" value="1"/>
</dbReference>
<organism evidence="2 3">
    <name type="scientific">Litorisediminicola beolgyonensis</name>
    <dbReference type="NCBI Taxonomy" id="1173614"/>
    <lineage>
        <taxon>Bacteria</taxon>
        <taxon>Pseudomonadati</taxon>
        <taxon>Pseudomonadota</taxon>
        <taxon>Alphaproteobacteria</taxon>
        <taxon>Rhodobacterales</taxon>
        <taxon>Paracoccaceae</taxon>
        <taxon>Litorisediminicola</taxon>
    </lineage>
</organism>
<dbReference type="Proteomes" id="UP001597135">
    <property type="component" value="Unassembled WGS sequence"/>
</dbReference>
<reference evidence="3" key="1">
    <citation type="journal article" date="2019" name="Int. J. Syst. Evol. Microbiol.">
        <title>The Global Catalogue of Microorganisms (GCM) 10K type strain sequencing project: providing services to taxonomists for standard genome sequencing and annotation.</title>
        <authorList>
            <consortium name="The Broad Institute Genomics Platform"/>
            <consortium name="The Broad Institute Genome Sequencing Center for Infectious Disease"/>
            <person name="Wu L."/>
            <person name="Ma J."/>
        </authorList>
    </citation>
    <scope>NUCLEOTIDE SEQUENCE [LARGE SCALE GENOMIC DNA]</scope>
    <source>
        <strain evidence="3">CCUG 62953</strain>
    </source>
</reference>
<evidence type="ECO:0000313" key="3">
    <source>
        <dbReference type="Proteomes" id="UP001597135"/>
    </source>
</evidence>
<feature type="chain" id="PRO_5045575901" evidence="1">
    <location>
        <begin position="17"/>
        <end position="178"/>
    </location>
</feature>